<dbReference type="InterPro" id="IPR021362">
    <property type="entry name" value="DUF2834"/>
</dbReference>
<name>A0A1G8I8Q7_9RHOB</name>
<protein>
    <recommendedName>
        <fullName evidence="4">K+-transporting ATPase, A chain</fullName>
    </recommendedName>
</protein>
<dbReference type="OrthoDB" id="2619901at2"/>
<evidence type="ECO:0000313" key="2">
    <source>
        <dbReference type="EMBL" id="SDI15263.1"/>
    </source>
</evidence>
<proteinExistence type="predicted"/>
<dbReference type="Pfam" id="PF11196">
    <property type="entry name" value="DUF2834"/>
    <property type="match status" value="1"/>
</dbReference>
<evidence type="ECO:0000256" key="1">
    <source>
        <dbReference type="SAM" id="Phobius"/>
    </source>
</evidence>
<dbReference type="Proteomes" id="UP000199093">
    <property type="component" value="Unassembled WGS sequence"/>
</dbReference>
<gene>
    <name evidence="2" type="ORF">SAMN04487993_1001295</name>
</gene>
<keyword evidence="1" id="KW-1133">Transmembrane helix</keyword>
<keyword evidence="1" id="KW-0812">Transmembrane</keyword>
<keyword evidence="1" id="KW-0472">Membrane</keyword>
<dbReference type="STRING" id="555512.SAMN04487993_1001295"/>
<sequence length="103" mass="11296">MIRLRHLWLALAVWGAVHPLWHLGGFLSGGGQLADLPGLWTANAAVTALSWDLMIAASVLSLWCLSEVAVRRNWSALLALPATWLVGVSFGLPLYLWLRSRPV</sequence>
<feature type="transmembrane region" description="Helical" evidence="1">
    <location>
        <begin position="44"/>
        <end position="65"/>
    </location>
</feature>
<keyword evidence="3" id="KW-1185">Reference proteome</keyword>
<evidence type="ECO:0008006" key="4">
    <source>
        <dbReference type="Google" id="ProtNLM"/>
    </source>
</evidence>
<evidence type="ECO:0000313" key="3">
    <source>
        <dbReference type="Proteomes" id="UP000199093"/>
    </source>
</evidence>
<dbReference type="EMBL" id="FNEJ01000001">
    <property type="protein sequence ID" value="SDI15263.1"/>
    <property type="molecule type" value="Genomic_DNA"/>
</dbReference>
<dbReference type="RefSeq" id="WP_089842638.1">
    <property type="nucleotide sequence ID" value="NZ_FNEJ01000001.1"/>
</dbReference>
<accession>A0A1G8I8Q7</accession>
<reference evidence="2 3" key="1">
    <citation type="submission" date="2016-10" db="EMBL/GenBank/DDBJ databases">
        <authorList>
            <person name="de Groot N.N."/>
        </authorList>
    </citation>
    <scope>NUCLEOTIDE SEQUENCE [LARGE SCALE GENOMIC DNA]</scope>
    <source>
        <strain evidence="2 3">DSM 26424</strain>
    </source>
</reference>
<feature type="transmembrane region" description="Helical" evidence="1">
    <location>
        <begin position="7"/>
        <end position="24"/>
    </location>
</feature>
<feature type="transmembrane region" description="Helical" evidence="1">
    <location>
        <begin position="77"/>
        <end position="98"/>
    </location>
</feature>
<organism evidence="2 3">
    <name type="scientific">Salipiger marinus</name>
    <dbReference type="NCBI Taxonomy" id="555512"/>
    <lineage>
        <taxon>Bacteria</taxon>
        <taxon>Pseudomonadati</taxon>
        <taxon>Pseudomonadota</taxon>
        <taxon>Alphaproteobacteria</taxon>
        <taxon>Rhodobacterales</taxon>
        <taxon>Roseobacteraceae</taxon>
        <taxon>Salipiger</taxon>
    </lineage>
</organism>
<dbReference type="AlphaFoldDB" id="A0A1G8I8Q7"/>